<evidence type="ECO:0000313" key="2">
    <source>
        <dbReference type="EMBL" id="MBO8483620.1"/>
    </source>
</evidence>
<evidence type="ECO:0000259" key="1">
    <source>
        <dbReference type="Pfam" id="PF21012"/>
    </source>
</evidence>
<accession>A0A940DRY3</accession>
<dbReference type="SUPFAM" id="SSF56925">
    <property type="entry name" value="OMPA-like"/>
    <property type="match status" value="1"/>
</dbReference>
<dbReference type="Proteomes" id="UP000725002">
    <property type="component" value="Unassembled WGS sequence"/>
</dbReference>
<comment type="caution">
    <text evidence="2">The sequence shown here is derived from an EMBL/GenBank/DDBJ whole genome shotgun (WGS) entry which is preliminary data.</text>
</comment>
<evidence type="ECO:0000313" key="3">
    <source>
        <dbReference type="Proteomes" id="UP000725002"/>
    </source>
</evidence>
<dbReference type="AlphaFoldDB" id="A0A940DRY3"/>
<feature type="domain" description="DUF6850" evidence="1">
    <location>
        <begin position="49"/>
        <end position="536"/>
    </location>
</feature>
<reference evidence="2" key="1">
    <citation type="submission" date="2020-10" db="EMBL/GenBank/DDBJ databases">
        <authorList>
            <person name="Gilroy R."/>
        </authorList>
    </citation>
    <scope>NUCLEOTIDE SEQUENCE</scope>
    <source>
        <strain evidence="2">G3-8215</strain>
    </source>
</reference>
<reference evidence="2" key="2">
    <citation type="journal article" date="2021" name="PeerJ">
        <title>Extensive microbial diversity within the chicken gut microbiome revealed by metagenomics and culture.</title>
        <authorList>
            <person name="Gilroy R."/>
            <person name="Ravi A."/>
            <person name="Getino M."/>
            <person name="Pursley I."/>
            <person name="Horton D.L."/>
            <person name="Alikhan N.F."/>
            <person name="Baker D."/>
            <person name="Gharbi K."/>
            <person name="Hall N."/>
            <person name="Watson M."/>
            <person name="Adriaenssens E.M."/>
            <person name="Foster-Nyarko E."/>
            <person name="Jarju S."/>
            <person name="Secka A."/>
            <person name="Antonio M."/>
            <person name="Oren A."/>
            <person name="Chaudhuri R.R."/>
            <person name="La Ragione R."/>
            <person name="Hildebrand F."/>
            <person name="Pallen M.J."/>
        </authorList>
    </citation>
    <scope>NUCLEOTIDE SEQUENCE</scope>
    <source>
        <strain evidence="2">G3-8215</strain>
    </source>
</reference>
<proteinExistence type="predicted"/>
<dbReference type="EMBL" id="JADILV010000040">
    <property type="protein sequence ID" value="MBO8483620.1"/>
    <property type="molecule type" value="Genomic_DNA"/>
</dbReference>
<sequence length="536" mass="59640">MRIPAKIYLIFPVLILMLLQHPASGQERRVYDFSFVRDISPWLTSGNYAGLGTLQTDRIAAAEVFFNKSDGGLAGIEESGDSWQAGAYTESNVRISDRIAFCGKLSYTNFRGKDMGGPVLMDPSYNPVNFLESTDTTAGIKTKELYLLRGGISYSFSEKWSIGAGISYEAGNYAKRKDPRFLNSWMDMDVSAGVRFAPSDRFSAGLDLEYRKTVESVYGDIYGTSNNMYYILVDYGGYFGYREQFDGDNGMVSTSSARPMFNSFMGGSLQLDFKGRGGLRFFNEFTYLRRSGYYGNRGSGSVVRTEHSGNTVSWRGIILFGDNAAMHRLTLSGDFSTLDNFRNNYSESTVPGESTEVVYHGRTRTLDRSDFSAAAIYRGYFGVRDNYPEWEAGAGIHAEGRYFTASSYPFFRKQDVTAFRCWIFIKKNFLKGKNIISAGAEAGFMKGFGTAAEDGEYVSSTSASPWSGDSYLLRDFEFRTAARLGGGLSLRYTRILRDNLGIYAGIRDRLDHTLAPVASLQSGFRNVLEISAGCTF</sequence>
<dbReference type="InterPro" id="IPR049236">
    <property type="entry name" value="DUF6850"/>
</dbReference>
<dbReference type="Pfam" id="PF21012">
    <property type="entry name" value="DUF6850"/>
    <property type="match status" value="1"/>
</dbReference>
<dbReference type="InterPro" id="IPR011250">
    <property type="entry name" value="OMP/PagP_B-barrel"/>
</dbReference>
<name>A0A940DRY3_9BACT</name>
<gene>
    <name evidence="2" type="ORF">IAB75_05845</name>
</gene>
<protein>
    <recommendedName>
        <fullName evidence="1">DUF6850 domain-containing protein</fullName>
    </recommendedName>
</protein>
<organism evidence="2 3">
    <name type="scientific">Candidatus Cryptobacteroides avicola</name>
    <dbReference type="NCBI Taxonomy" id="2840757"/>
    <lineage>
        <taxon>Bacteria</taxon>
        <taxon>Pseudomonadati</taxon>
        <taxon>Bacteroidota</taxon>
        <taxon>Bacteroidia</taxon>
        <taxon>Bacteroidales</taxon>
        <taxon>Candidatus Cryptobacteroides</taxon>
    </lineage>
</organism>